<proteinExistence type="predicted"/>
<dbReference type="STRING" id="1123010.SAMN02745724_04658"/>
<evidence type="ECO:0000313" key="2">
    <source>
        <dbReference type="EMBL" id="SFD48844.1"/>
    </source>
</evidence>
<protein>
    <submittedName>
        <fullName evidence="2">Uncharacterized protein</fullName>
    </submittedName>
</protein>
<feature type="compositionally biased region" description="Basic and acidic residues" evidence="1">
    <location>
        <begin position="107"/>
        <end position="119"/>
    </location>
</feature>
<dbReference type="Proteomes" id="UP000198862">
    <property type="component" value="Unassembled WGS sequence"/>
</dbReference>
<feature type="compositionally biased region" description="Polar residues" evidence="1">
    <location>
        <begin position="123"/>
        <end position="154"/>
    </location>
</feature>
<feature type="region of interest" description="Disordered" evidence="1">
    <location>
        <begin position="102"/>
        <end position="154"/>
    </location>
</feature>
<reference evidence="2 3" key="1">
    <citation type="submission" date="2016-10" db="EMBL/GenBank/DDBJ databases">
        <authorList>
            <person name="de Groot N.N."/>
        </authorList>
    </citation>
    <scope>NUCLEOTIDE SEQUENCE [LARGE SCALE GENOMIC DNA]</scope>
    <source>
        <strain evidence="2 3">DSM 6059</strain>
    </source>
</reference>
<sequence>MTKKRIRIRYRRISLIRPYRIIYKKKAIKKPETDQISTLEPKENNNMIINDPKEIEAELATEAPTNNEQKSEEASKVVSFDPDYNPYAYLVSQLPNMLNAIPNLVGDPKEEEKDDKTNPEKVNYSTNIKTNEPNSSASDNDLTSSHSINASRKINSSDLKTNNVGLTTNTKIKTKKADIHKSTNIKFYDLDIKSNNDIKTIEAKINENSHIKINDIEIKANKNRHTVKKEAQTPKVIQHNQVKSCLIQWQKSNNNIHSKIEKAFILVKQKSKLPWTKNFKYKRLAVRFGGPVKPLKTHIQPFESSDNTLYQQFKHFSFTHKVSLAKLSLIFSSVQKTRNFLQSSKLKQIYAPVKKMKCMSLYSLTLGHYFEKALKKEHLFGSQKLISACLPLLEFKQQNMLKISNLPSLIKQLHNTYIINNQDKKCAYILTIRIGKQHFNIELNKNSVHLYLASMKPISTEFNQFIDLLEYLSKNLDSEKQCILALYMKPANLNEKLSLTYKQRCKIWQPYLSQKFHDFVSSPEVLVSHTKLS</sequence>
<keyword evidence="3" id="KW-1185">Reference proteome</keyword>
<accession>A0A1I1SQW3</accession>
<name>A0A1I1SQW3_9GAMM</name>
<evidence type="ECO:0000256" key="1">
    <source>
        <dbReference type="SAM" id="MobiDB-lite"/>
    </source>
</evidence>
<gene>
    <name evidence="2" type="ORF">SAMN02745724_04658</name>
</gene>
<dbReference type="EMBL" id="FOLO01000062">
    <property type="protein sequence ID" value="SFD48844.1"/>
    <property type="molecule type" value="Genomic_DNA"/>
</dbReference>
<organism evidence="2 3">
    <name type="scientific">Pseudoalteromonas denitrificans DSM 6059</name>
    <dbReference type="NCBI Taxonomy" id="1123010"/>
    <lineage>
        <taxon>Bacteria</taxon>
        <taxon>Pseudomonadati</taxon>
        <taxon>Pseudomonadota</taxon>
        <taxon>Gammaproteobacteria</taxon>
        <taxon>Alteromonadales</taxon>
        <taxon>Pseudoalteromonadaceae</taxon>
        <taxon>Pseudoalteromonas</taxon>
    </lineage>
</organism>
<evidence type="ECO:0000313" key="3">
    <source>
        <dbReference type="Proteomes" id="UP000198862"/>
    </source>
</evidence>
<dbReference type="RefSeq" id="WP_091990439.1">
    <property type="nucleotide sequence ID" value="NZ_FOLO01000062.1"/>
</dbReference>
<dbReference type="AlphaFoldDB" id="A0A1I1SQW3"/>